<name>A0A438CAE2_VITVI</name>
<accession>A0A438CAE2</accession>
<dbReference type="EMBL" id="QGNW01002392">
    <property type="protein sequence ID" value="RVW20148.1"/>
    <property type="molecule type" value="Genomic_DNA"/>
</dbReference>
<dbReference type="PANTHER" id="PTHR11439:SF503">
    <property type="entry name" value="CYSTEINE-RICH RLK (RECEPTOR-LIKE PROTEIN KINASE) 8"/>
    <property type="match status" value="1"/>
</dbReference>
<gene>
    <name evidence="2" type="primary">RE1_2711</name>
    <name evidence="2" type="ORF">CK203_110433</name>
</gene>
<evidence type="ECO:0000313" key="2">
    <source>
        <dbReference type="EMBL" id="RVW20148.1"/>
    </source>
</evidence>
<dbReference type="Proteomes" id="UP000288805">
    <property type="component" value="Unassembled WGS sequence"/>
</dbReference>
<proteinExistence type="predicted"/>
<evidence type="ECO:0000259" key="1">
    <source>
        <dbReference type="Pfam" id="PF07727"/>
    </source>
</evidence>
<dbReference type="AlphaFoldDB" id="A0A438CAE2"/>
<dbReference type="InterPro" id="IPR013103">
    <property type="entry name" value="RVT_2"/>
</dbReference>
<protein>
    <submittedName>
        <fullName evidence="2">Retrovirus-related Pol polyprotein from transposon RE1</fullName>
    </submittedName>
</protein>
<dbReference type="PANTHER" id="PTHR11439">
    <property type="entry name" value="GAG-POL-RELATED RETROTRANSPOSON"/>
    <property type="match status" value="1"/>
</dbReference>
<reference evidence="2 3" key="1">
    <citation type="journal article" date="2018" name="PLoS Genet.">
        <title>Population sequencing reveals clonal diversity and ancestral inbreeding in the grapevine cultivar Chardonnay.</title>
        <authorList>
            <person name="Roach M.J."/>
            <person name="Johnson D.L."/>
            <person name="Bohlmann J."/>
            <person name="van Vuuren H.J."/>
            <person name="Jones S.J."/>
            <person name="Pretorius I.S."/>
            <person name="Schmidt S.A."/>
            <person name="Borneman A.R."/>
        </authorList>
    </citation>
    <scope>NUCLEOTIDE SEQUENCE [LARGE SCALE GENOMIC DNA]</scope>
    <source>
        <strain evidence="3">cv. Chardonnay</strain>
        <tissue evidence="2">Leaf</tissue>
    </source>
</reference>
<dbReference type="Pfam" id="PF07727">
    <property type="entry name" value="RVT_2"/>
    <property type="match status" value="1"/>
</dbReference>
<evidence type="ECO:0000313" key="3">
    <source>
        <dbReference type="Proteomes" id="UP000288805"/>
    </source>
</evidence>
<feature type="domain" description="Reverse transcriptase Ty1/copia-type" evidence="1">
    <location>
        <begin position="149"/>
        <end position="196"/>
    </location>
</feature>
<sequence>MKSKIMVNDLSDLDDHIPNCKACQFGKQNRKPLPKVVHFVEDEKWNWEDAKQNNGNWQNDMVDDVPIRGTRLLSDVYQRCNIAACEPTDHQEAMKNQNWMIAIKTKLNVDGPINKNKARLVVKGRRRRQGLTSQEGSLWPETSSKSLHNGASILIISLYVDDLLVTGNHTSLVEKFKLEMMEVFEMMDLEILKKFKVDECKEIRTPMNQKEKLNKDYGTDMIDQTYFKSTIGCLMYLTTTRPDILTVVSILSRFIHCASEMHLKVANRVIRYVKAPMILASNLQEAKSLSWLVFQIVIGKAPLMI</sequence>
<organism evidence="2 3">
    <name type="scientific">Vitis vinifera</name>
    <name type="common">Grape</name>
    <dbReference type="NCBI Taxonomy" id="29760"/>
    <lineage>
        <taxon>Eukaryota</taxon>
        <taxon>Viridiplantae</taxon>
        <taxon>Streptophyta</taxon>
        <taxon>Embryophyta</taxon>
        <taxon>Tracheophyta</taxon>
        <taxon>Spermatophyta</taxon>
        <taxon>Magnoliopsida</taxon>
        <taxon>eudicotyledons</taxon>
        <taxon>Gunneridae</taxon>
        <taxon>Pentapetalae</taxon>
        <taxon>rosids</taxon>
        <taxon>Vitales</taxon>
        <taxon>Vitaceae</taxon>
        <taxon>Viteae</taxon>
        <taxon>Vitis</taxon>
    </lineage>
</organism>
<comment type="caution">
    <text evidence="2">The sequence shown here is derived from an EMBL/GenBank/DDBJ whole genome shotgun (WGS) entry which is preliminary data.</text>
</comment>